<gene>
    <name evidence="3" type="ORF">FNV43_RR02125</name>
</gene>
<dbReference type="Gene3D" id="1.20.1280.50">
    <property type="match status" value="1"/>
</dbReference>
<evidence type="ECO:0000313" key="4">
    <source>
        <dbReference type="Proteomes" id="UP000796880"/>
    </source>
</evidence>
<accession>A0A8K0HR38</accession>
<protein>
    <recommendedName>
        <fullName evidence="5">F-box domain-containing protein</fullName>
    </recommendedName>
</protein>
<dbReference type="InterPro" id="IPR001810">
    <property type="entry name" value="F-box_dom"/>
</dbReference>
<evidence type="ECO:0000259" key="2">
    <source>
        <dbReference type="Pfam" id="PF03478"/>
    </source>
</evidence>
<dbReference type="OrthoDB" id="1068419at2759"/>
<dbReference type="Proteomes" id="UP000796880">
    <property type="component" value="Unassembled WGS sequence"/>
</dbReference>
<sequence>MAENLGLQKKKRVATMAESFGLHKKRRVAKPQSCVRQSNRPDRQADVLELIVKRLAAESFGFQKKKRVATMAPESSFGLQKKRCVAKPQSSVQQSNWSDLHADVLELILKRLAVVDTIRFKAVCSCWNIAASSYVCSPLYEPMLQAPWIMFHYNYKASLNFFSLTENRPYKIKRDDKEDLVLGASHGWLLNFNIESKTPYLLNPFSSSQGGKIQLPWMDCSFSYWMVFNSVVLSSDPSRSKNFTVATLNGFYPQRLSFWDHGDTKWRSINMTWWNVYEYMICHKGEIYAFSRIAWTVDVWDFHGVSPKQTFYIESVPLTLHEQWKVPKEIEYSVERRIFMVESSLLGDILIVERDFLLEPIFFIIGFKVYKLNLSEGRWMPLQGLSDEAILVGHANAVLISTRDFPEFEENSIYYGGEGCDLRVYNLKENKVIKSYPNCRCDADSTCWMVPTFSP</sequence>
<name>A0A8K0HR38_9ROSA</name>
<evidence type="ECO:0000259" key="1">
    <source>
        <dbReference type="Pfam" id="PF00646"/>
    </source>
</evidence>
<dbReference type="SUPFAM" id="SSF81383">
    <property type="entry name" value="F-box domain"/>
    <property type="match status" value="1"/>
</dbReference>
<dbReference type="PANTHER" id="PTHR44259">
    <property type="entry name" value="OS07G0183000 PROTEIN-RELATED"/>
    <property type="match status" value="1"/>
</dbReference>
<dbReference type="Pfam" id="PF03478">
    <property type="entry name" value="Beta-prop_KIB1-4"/>
    <property type="match status" value="1"/>
</dbReference>
<feature type="domain" description="KIB1-4 beta-propeller" evidence="2">
    <location>
        <begin position="161"/>
        <end position="426"/>
    </location>
</feature>
<comment type="caution">
    <text evidence="3">The sequence shown here is derived from an EMBL/GenBank/DDBJ whole genome shotgun (WGS) entry which is preliminary data.</text>
</comment>
<evidence type="ECO:0000313" key="3">
    <source>
        <dbReference type="EMBL" id="KAF3457467.1"/>
    </source>
</evidence>
<reference evidence="3" key="1">
    <citation type="submission" date="2020-03" db="EMBL/GenBank/DDBJ databases">
        <title>A high-quality chromosome-level genome assembly of a woody plant with both climbing and erect habits, Rhamnella rubrinervis.</title>
        <authorList>
            <person name="Lu Z."/>
            <person name="Yang Y."/>
            <person name="Zhu X."/>
            <person name="Sun Y."/>
        </authorList>
    </citation>
    <scope>NUCLEOTIDE SEQUENCE</scope>
    <source>
        <strain evidence="3">BYM</strain>
        <tissue evidence="3">Leaf</tissue>
    </source>
</reference>
<dbReference type="InterPro" id="IPR050942">
    <property type="entry name" value="F-box_BR-signaling"/>
</dbReference>
<dbReference type="AlphaFoldDB" id="A0A8K0HR38"/>
<keyword evidence="4" id="KW-1185">Reference proteome</keyword>
<organism evidence="3 4">
    <name type="scientific">Rhamnella rubrinervis</name>
    <dbReference type="NCBI Taxonomy" id="2594499"/>
    <lineage>
        <taxon>Eukaryota</taxon>
        <taxon>Viridiplantae</taxon>
        <taxon>Streptophyta</taxon>
        <taxon>Embryophyta</taxon>
        <taxon>Tracheophyta</taxon>
        <taxon>Spermatophyta</taxon>
        <taxon>Magnoliopsida</taxon>
        <taxon>eudicotyledons</taxon>
        <taxon>Gunneridae</taxon>
        <taxon>Pentapetalae</taxon>
        <taxon>rosids</taxon>
        <taxon>fabids</taxon>
        <taxon>Rosales</taxon>
        <taxon>Rhamnaceae</taxon>
        <taxon>rhamnoid group</taxon>
        <taxon>Rhamneae</taxon>
        <taxon>Rhamnella</taxon>
    </lineage>
</organism>
<feature type="domain" description="F-box" evidence="1">
    <location>
        <begin position="97"/>
        <end position="133"/>
    </location>
</feature>
<dbReference type="Pfam" id="PF00646">
    <property type="entry name" value="F-box"/>
    <property type="match status" value="1"/>
</dbReference>
<proteinExistence type="predicted"/>
<evidence type="ECO:0008006" key="5">
    <source>
        <dbReference type="Google" id="ProtNLM"/>
    </source>
</evidence>
<dbReference type="EMBL" id="VOIH02000001">
    <property type="protein sequence ID" value="KAF3457467.1"/>
    <property type="molecule type" value="Genomic_DNA"/>
</dbReference>
<dbReference type="PANTHER" id="PTHR44259:SF15">
    <property type="entry name" value="F-BOX PROTEIN KIB2-RELATED"/>
    <property type="match status" value="1"/>
</dbReference>
<dbReference type="InterPro" id="IPR005174">
    <property type="entry name" value="KIB1-4_b-propeller"/>
</dbReference>
<dbReference type="InterPro" id="IPR036047">
    <property type="entry name" value="F-box-like_dom_sf"/>
</dbReference>